<keyword evidence="2" id="KW-0472">Membrane</keyword>
<keyword evidence="2" id="KW-0812">Transmembrane</keyword>
<dbReference type="HOGENOM" id="CLU_926545_0_0_9"/>
<reference evidence="3 4" key="1">
    <citation type="journal article" date="2013" name="Genome Announc.">
        <title>Complete Genome Sequence of the Solvent Producer Clostridium saccharobutylicum NCP262 (DSM 13864).</title>
        <authorList>
            <person name="Poehlein A."/>
            <person name="Hartwich K."/>
            <person name="Krabben P."/>
            <person name="Ehrenreich A."/>
            <person name="Liebl W."/>
            <person name="Durre P."/>
            <person name="Gottschalk G."/>
            <person name="Daniel R."/>
        </authorList>
    </citation>
    <scope>NUCLEOTIDE SEQUENCE [LARGE SCALE GENOMIC DNA]</scope>
    <source>
        <strain evidence="3">DSM 13864</strain>
    </source>
</reference>
<feature type="compositionally biased region" description="Polar residues" evidence="1">
    <location>
        <begin position="73"/>
        <end position="87"/>
    </location>
</feature>
<dbReference type="AlphaFoldDB" id="U5MY02"/>
<dbReference type="OrthoDB" id="6691119at2"/>
<organism evidence="3 4">
    <name type="scientific">Clostridium saccharobutylicum DSM 13864</name>
    <dbReference type="NCBI Taxonomy" id="1345695"/>
    <lineage>
        <taxon>Bacteria</taxon>
        <taxon>Bacillati</taxon>
        <taxon>Bacillota</taxon>
        <taxon>Clostridia</taxon>
        <taxon>Eubacteriales</taxon>
        <taxon>Clostridiaceae</taxon>
        <taxon>Clostridium</taxon>
    </lineage>
</organism>
<sequence>MYCEKCGQKSEEGDLYCSKCGNKLNESIYNSHNIIKRKPNAKIFVGVIVLIIIGIGSTIFFTNKFKMSENKTLSKTNSGVTQPSADDTSSDSKTQTNTENESSSSTSTQNSKNDERASKQKNAKDAKEKFASLLQDTTWLTNNAEYKNSGSVKFLILDINQDGVPEMLLSNQSGSLASWAIYVVTYNNNNNNNNVNVQKINTSHGGFAGYLSDEKVFLINGEQMGYGWGTAYKLDNDQCVQVYKWADNAGTGKELEGKINDASVSQAEYKEFTKKFQNADSNYKEFYDINTENINKYLRN</sequence>
<evidence type="ECO:0000256" key="1">
    <source>
        <dbReference type="SAM" id="MobiDB-lite"/>
    </source>
</evidence>
<dbReference type="Proteomes" id="UP000017118">
    <property type="component" value="Chromosome"/>
</dbReference>
<protein>
    <submittedName>
        <fullName evidence="3">Zinc-ribbon domain protein</fullName>
    </submittedName>
</protein>
<dbReference type="GeneID" id="55475739"/>
<keyword evidence="4" id="KW-1185">Reference proteome</keyword>
<accession>U5MY02</accession>
<feature type="compositionally biased region" description="Basic and acidic residues" evidence="1">
    <location>
        <begin position="112"/>
        <end position="124"/>
    </location>
</feature>
<keyword evidence="2" id="KW-1133">Transmembrane helix</keyword>
<name>U5MY02_CLOSA</name>
<dbReference type="KEGG" id="csb:CLSA_c33990"/>
<feature type="compositionally biased region" description="Low complexity" evidence="1">
    <location>
        <begin position="92"/>
        <end position="111"/>
    </location>
</feature>
<evidence type="ECO:0000313" key="3">
    <source>
        <dbReference type="EMBL" id="AGX44362.1"/>
    </source>
</evidence>
<feature type="region of interest" description="Disordered" evidence="1">
    <location>
        <begin position="73"/>
        <end position="124"/>
    </location>
</feature>
<gene>
    <name evidence="3" type="ORF">CLSA_c33990</name>
</gene>
<evidence type="ECO:0000313" key="4">
    <source>
        <dbReference type="Proteomes" id="UP000017118"/>
    </source>
</evidence>
<dbReference type="RefSeq" id="WP_022747501.1">
    <property type="nucleotide sequence ID" value="NC_022571.1"/>
</dbReference>
<dbReference type="EMBL" id="CP006721">
    <property type="protein sequence ID" value="AGX44362.1"/>
    <property type="molecule type" value="Genomic_DNA"/>
</dbReference>
<proteinExistence type="predicted"/>
<evidence type="ECO:0000256" key="2">
    <source>
        <dbReference type="SAM" id="Phobius"/>
    </source>
</evidence>
<dbReference type="PATRIC" id="fig|1345695.10.peg.3163"/>
<feature type="transmembrane region" description="Helical" evidence="2">
    <location>
        <begin position="43"/>
        <end position="61"/>
    </location>
</feature>